<accession>A0A0A9B031</accession>
<evidence type="ECO:0000256" key="1">
    <source>
        <dbReference type="SAM" id="MobiDB-lite"/>
    </source>
</evidence>
<dbReference type="EMBL" id="GBRH01240531">
    <property type="protein sequence ID" value="JAD57364.1"/>
    <property type="molecule type" value="Transcribed_RNA"/>
</dbReference>
<feature type="region of interest" description="Disordered" evidence="1">
    <location>
        <begin position="1"/>
        <end position="26"/>
    </location>
</feature>
<protein>
    <submittedName>
        <fullName evidence="2">Uncharacterized protein</fullName>
    </submittedName>
</protein>
<dbReference type="AlphaFoldDB" id="A0A0A9B031"/>
<reference evidence="2" key="1">
    <citation type="submission" date="2014-09" db="EMBL/GenBank/DDBJ databases">
        <authorList>
            <person name="Magalhaes I.L.F."/>
            <person name="Oliveira U."/>
            <person name="Santos F.R."/>
            <person name="Vidigal T.H.D.A."/>
            <person name="Brescovit A.D."/>
            <person name="Santos A.J."/>
        </authorList>
    </citation>
    <scope>NUCLEOTIDE SEQUENCE</scope>
    <source>
        <tissue evidence="2">Shoot tissue taken approximately 20 cm above the soil surface</tissue>
    </source>
</reference>
<feature type="compositionally biased region" description="Basic and acidic residues" evidence="1">
    <location>
        <begin position="1"/>
        <end position="14"/>
    </location>
</feature>
<evidence type="ECO:0000313" key="2">
    <source>
        <dbReference type="EMBL" id="JAD57364.1"/>
    </source>
</evidence>
<proteinExistence type="predicted"/>
<reference evidence="2" key="2">
    <citation type="journal article" date="2015" name="Data Brief">
        <title>Shoot transcriptome of the giant reed, Arundo donax.</title>
        <authorList>
            <person name="Barrero R.A."/>
            <person name="Guerrero F.D."/>
            <person name="Moolhuijzen P."/>
            <person name="Goolsby J.A."/>
            <person name="Tidwell J."/>
            <person name="Bellgard S.E."/>
            <person name="Bellgard M.I."/>
        </authorList>
    </citation>
    <scope>NUCLEOTIDE SEQUENCE</scope>
    <source>
        <tissue evidence="2">Shoot tissue taken approximately 20 cm above the soil surface</tissue>
    </source>
</reference>
<sequence length="26" mass="3050">MTKLFQEHTTDHTPQKFASADMDRIT</sequence>
<organism evidence="2">
    <name type="scientific">Arundo donax</name>
    <name type="common">Giant reed</name>
    <name type="synonym">Donax arundinaceus</name>
    <dbReference type="NCBI Taxonomy" id="35708"/>
    <lineage>
        <taxon>Eukaryota</taxon>
        <taxon>Viridiplantae</taxon>
        <taxon>Streptophyta</taxon>
        <taxon>Embryophyta</taxon>
        <taxon>Tracheophyta</taxon>
        <taxon>Spermatophyta</taxon>
        <taxon>Magnoliopsida</taxon>
        <taxon>Liliopsida</taxon>
        <taxon>Poales</taxon>
        <taxon>Poaceae</taxon>
        <taxon>PACMAD clade</taxon>
        <taxon>Arundinoideae</taxon>
        <taxon>Arundineae</taxon>
        <taxon>Arundo</taxon>
    </lineage>
</organism>
<name>A0A0A9B031_ARUDO</name>